<comment type="pathway">
    <text evidence="1">Alkaloid biosynthesis; ergot alkaloid biosynthesis.</text>
</comment>
<dbReference type="FunFam" id="3.40.50.980:FF:000001">
    <property type="entry name" value="Non-ribosomal peptide synthetase"/>
    <property type="match status" value="1"/>
</dbReference>
<dbReference type="InterPro" id="IPR009081">
    <property type="entry name" value="PP-bd_ACP"/>
</dbReference>
<reference evidence="7" key="1">
    <citation type="submission" date="2023-06" db="EMBL/GenBank/DDBJ databases">
        <title>Conoideocrella luteorostrata (Hypocreales: Clavicipitaceae), a potential biocontrol fungus for elongate hemlock scale in United States Christmas tree production areas.</title>
        <authorList>
            <person name="Barrett H."/>
            <person name="Lovett B."/>
            <person name="Macias A.M."/>
            <person name="Stajich J.E."/>
            <person name="Kasson M.T."/>
        </authorList>
    </citation>
    <scope>NUCLEOTIDE SEQUENCE</scope>
    <source>
        <strain evidence="7">ARSEF 14590</strain>
    </source>
</reference>
<comment type="similarity">
    <text evidence="5">Belongs to the NRP synthetase family.</text>
</comment>
<feature type="domain" description="Carrier" evidence="6">
    <location>
        <begin position="6184"/>
        <end position="6260"/>
    </location>
</feature>
<dbReference type="GO" id="GO:0031177">
    <property type="term" value="F:phosphopantetheine binding"/>
    <property type="evidence" value="ECO:0007669"/>
    <property type="project" value="InterPro"/>
</dbReference>
<organism evidence="7 8">
    <name type="scientific">Conoideocrella luteorostrata</name>
    <dbReference type="NCBI Taxonomy" id="1105319"/>
    <lineage>
        <taxon>Eukaryota</taxon>
        <taxon>Fungi</taxon>
        <taxon>Dikarya</taxon>
        <taxon>Ascomycota</taxon>
        <taxon>Pezizomycotina</taxon>
        <taxon>Sordariomycetes</taxon>
        <taxon>Hypocreomycetidae</taxon>
        <taxon>Hypocreales</taxon>
        <taxon>Clavicipitaceae</taxon>
        <taxon>Conoideocrella</taxon>
    </lineage>
</organism>
<keyword evidence="8" id="KW-1185">Reference proteome</keyword>
<protein>
    <recommendedName>
        <fullName evidence="6">Carrier domain-containing protein</fullName>
    </recommendedName>
</protein>
<dbReference type="InterPro" id="IPR000873">
    <property type="entry name" value="AMP-dep_synth/lig_dom"/>
</dbReference>
<evidence type="ECO:0000259" key="6">
    <source>
        <dbReference type="PROSITE" id="PS50075"/>
    </source>
</evidence>
<dbReference type="FunFam" id="3.40.50.12780:FF:000014">
    <property type="entry name" value="Nonribosomal peptide synthetase 1"/>
    <property type="match status" value="4"/>
</dbReference>
<comment type="caution">
    <text evidence="7">The sequence shown here is derived from an EMBL/GenBank/DDBJ whole genome shotgun (WGS) entry which is preliminary data.</text>
</comment>
<dbReference type="InterPro" id="IPR042099">
    <property type="entry name" value="ANL_N_sf"/>
</dbReference>
<gene>
    <name evidence="7" type="ORF">QQS21_000322</name>
</gene>
<dbReference type="SUPFAM" id="SSF56801">
    <property type="entry name" value="Acetyl-CoA synthetase-like"/>
    <property type="match status" value="5"/>
</dbReference>
<sequence>MNDSSDTVVLGHTQQSKPLLNAEFNGLEVKIGPVSVSSREVTETDSMTEDITSADSASEEDLAFDDLQVKNAFLAKFPQNSLGDIEDIYPCTPLQEGILMSQTQETEDYIIRATMELHAVNGATFDLKRLQKSWESIVRQSSILRTVFVQSTSGDGLFQQVVLRHVPVMIHEIQSETLNDITTRKTAWEHDRVAPHCLTFCKSSQGPDGLQLEIHHGVSDAIASMKILHELMRLYDDPSQRLRGVPFRNFVQHLQSSSDEEKRLNYWQEFLADSQPSMFPALRVGLAERPTQRRRRQVLLNREGVLGLVKSSNVSFSMLFHVAWSVLLREYLAKDDVSFGYISSGRHNVPLPDIQEALGPYISMMIARARMDHSTTLMDLASQLRQNIANSGSYEQCSLASIQSKMQFNGGLFNTLVDVQRRPKLRCTSEEISLNLIHVHTVAEYDVVINIEDTGDELLAALDYKTDLLGEADAENIISCFTTIVDQFIQDPRRRIAELNLSSEAHYNRLAHWNGAASLHVTNACAHELFEVESARHPDELAVCSLDIDFTYRQLNLLSARLATHLVSLGAGPGILIPFCMEKSPWAIVSMMGAMKAGAAFVPVDPSAPANRLRGIFGDTSATIIIASPSTLSTVEQVRTDQTIFVVDEGFTTALGDVDVKSTHAGAHASVGPQDTAYVLFTSGSTGKPKGVVVPHQALCCSMYAHGPATGIERTTRALQFGSYTFDSVIAEIFTVLVHGGCVCVPSDEDRMNNVPGFIKQLDVNWAMLTPTFVRTLDPKSIPGVRTLVLIGEAVDKDCLDTWLGRVRLFNGYGPTETTVICVARQFPENSQTDPTNIGKPVGCRAWVVNPANHNSLSAIGAIGELVVEGPNITRGYLGDPDKTSKSFIANPSWASFFHSPSSTPFTFYKTGDLVRQLSDGSLKFCGRADSQVKVNGQRLELGEVETHLLNDVSTVQVLAEVPKSGAFKGRLVAVLCLSGASELQKQEDLAELQLIAREHWNTAAGMCGSLNDKLQSALPAYMVPTVWIPVQKMPLLPSGKLDRRQIRSWLSTIDGDTLKAANEFQTSDVGQSGEDEKLFRENTTANQLRKLWAQVLSVPEHTICSSNAFLSVGGDSISAMKVVSKARAQGISITVQEILQHRTIAALISHLQQQEAISEASEARGQQLTESKMPLMPTTGSGGSNFEFWGMAGRPNQPGRTLSSAFEMDPKTTSAFLEAGHEALRTEPIELLIGIALYAFKISFKGRHIPIIFTEEYIRSEQLADDDSFLLLPVSVDSTECTDISQTTRLVKDIRRTLLQDVGRVACHHHNESDRSEKEILFKYHGLRHIHEFDSDSKEEKPEGPRPSLFEISLLMQNGRLSFTIEWSSDMTHQDGIRNWIETCQSAMRDCAHGGLLKSLACRSDYPLVSCDYNTLDDCMQRLLPRRIHEIEDIFPCSPCQEGMIVSQIRYPDRNLYNHETTWQVSSRTGDAVDVGRLEAACGVVIQRHQILRTVFCEVEGQQFPYIQVVFKDAASLKVQISTSDLPASSLVVPKPSVVDSSRFPYHLAICNSPEGVSCKFIINHALLDGSCLRILIQELSLLYNQVSLPSPPLYGSFISHLSSNPLDKSYAYWKSLLQDVGSCHFPSLNSGDESEATPGRLEVAIPSDQVKALREFCREHDATIAAFMNMVWALVLRTYIGGDAETVCFGYMASGRDVPVPGVHEMMGPLLNMLVQRVDVQPSTTVASLVQSVYDGLVRNLPHQNCSLAKIQSNLGLGGQGLFNTLVNVQKVSSVHQSDVSPVIEWELMGEGGPAEYDVIFGVVDSDQGINADLLYWTSCISESQAADLSETLLQVISSLLQAPSQAPISEIQAFSQKHARQLREWNSHNPHVVDSCLHQLFEEQVLLNPDAPAICTTGTEGNWTYAQLHDYSTRFATHLQSCGVETGMAVPFCFDRSPSTVASMLAILKSGGACLALDPSYPIQRLKAIIGITHARVIVCEEKYADIFDDLLDDVQIVKVSPQLWTSIPVATDYRASVTPSDPAFVNFTSGSTGVPKGNILEHKSIASALWHHRTIDPLGPQTRGLHFASYTFDMSFAEILLLLCSGGCLCIPTEYERLNSLAATINKLNVNWAYLTPTVASLLHPSDVPSLKTICLGGEPVLDTLVTKWMHEARLIATYGPSECSIAISRSEVRGFGNGQLGPASGGLLWIVDATNHDKLVPNGAPGELLIEGPLVGRDYLDSNLAKVAFIVDPAWTKDFPVPGVPQVGRRMYKTGDIVRFNQDGSMVMLGRKAEDGQAKIHGQRVDLSEVSHHLTASGIVKHAVCLVAKKGPFAKKLTAILSSMDLAEAILGSTDQPMILRDGPDARKSVVELRQWLEDRVPSYMIPRSWILLEKVPVTLNGKLNRRALLQWLDSIDSEAHESILSLNNDDETQNSSALAALSPMEEDIAQAWRHVLNIPGGQVTVNQSFFSLGGDSIAAIQVSSRLLSEGIQISMHDILQYRTLSEIAKRAKSVDMSSAKFDSEDEKPDMPFSLLSSRLSSSQFEDLMAKVARSLEDRGTNVDNVEDIYPCSPMQEGILFSCARQNDLYELVNDFKVIPSSGHGAISLEKFCRAIDQVVTRHQSLRSFFVEGDDLIPYIQVVQKSVEAPIVCISSSNHQEPFGAMTTDSAPLKGLGYRFVLCQILRTGDVYGRLEINHALIDGASMKNLIEDIRLAYDGLVPTSHSPPRYGDFINYLESLPSEKSLEHWTSVVQGLEPCILPSINTSTDRQRVCKAIDEILAPQNTQAVFKFCKNYDTTVATVISAAWSLVLRAYVGMDTVCFGYLTSGRAIPVPQAESIIGPLITMMVSRVDLSPNMSILEVTRGVHDSFLSGLEHQHTPLSAIQQAFDGGNQRGQMFNTVVNVLKGDLKLADASPSSIELEVLDAQGPTEYDVSLDVIHTDENISLSFSYWTSCLSDEQANLMQNTLIHVLDSLVQDASVKVGDLDLFSEVHRSQIMQWASVMPSTMQTCVHELVERKVEAQPDKDAIITSDMSISYQELDRLASCFAAHLASLGVGPEVMVPFCFDKSPWTIVVMYAILKAGGSCVALSPEFPDSRLVNMIEATQAALVICDSKHASRLQPLASKVIPIDTSSATVSAMLSYFNSLPGKSQCRAQSHHPAIIAFTSGSTGTPKGIILTHASLSTSIFAHGPLVHLSESSRVLQFSSYTFDASLEEIFTTLAFGGTICVPTEYERMNELSSFIKANRVNFASLTPTVASLLNPEELPLETVDIAGEMVPQNLASKWAAHTNLVVTYGPAECSIISSGMLIDPNHVQNGTLGKPAGTLMWIVDAKDHNKLVPIGCAGEILIEGPLLARGYINDEQTEKAFIFDPSWTKACPVPGADNRRRMYKTGDLARHEPDGSIIYLGRMDSQVKIHGQRVDLGEVETTLSRNGVDQSAAIVPKNGHFTKKLVTVFSLTNIPLANGQPLEAVTDDEAVANRIADLRKALQGSIPAYMLPRVWVPVKALPLNPNGKLDRRTVQRWLELLDEKTCEQTFALGSNIKPVTNLSKIEKLLVAVWSRVLGIPENTVGVDQPFFTLGGDSVAAIQVASRLRSEGIRLAVHDIFRHRTISALADIVRRDAPELEGITNPTDPEDDSFPLTPAQAMHFKTHADQIGNISQTYFFQLKRRVSLTEMNDAFVAFHERHPMLNARFKRDASGNWSQNLSRGDTEPLKLSSAQYRSTEEAMSSFLSTETCLNIETGPIVTACVADIGATNAEASQWLLVAMHELIADRASCQILLSDLEATLLHESSSPESTSYQAWVLAQQNTRRIQPSSKYLSVDSSVQYGFSEYWAMNPQLNSSSSTMVSEFTIDQDATSLIFGRANDALRTELIELLLSALSASFSSTFTDRPLPKIFSVNNGRDMKDSNIDVSRTFGCFTTVVPVCAENIHMSASSKSAPESKFAQMLRTIKDQYRLHYFNFTGAEEMEVLLTYIKYESLDNRLFQEAPLGNASYQQTLRRRAFFDVTATSIGGQLCFKFEYSKNMAHQNAISSWIRRFEELLCTTAQALVHASPVPTLSDFPLLSIKDYATLDSVIESCKSQAKVYDLALIESIHPCSPMQEGILFSTSRASSIYDAQEFWRVLPKSSDTTVDPYRLKAACESVISRHDILRTHLVEAHHGNTAFVQVVLKEVNAPIVVTTFKDLDDLMSQPLPQLHEAGTLPYLFTLCKLATGDIYLRLDISHALSDGVSTGILMRDLLQAYGGQPLSMGSTYRDYISHLESQSKDNTLEFWKQNLKDATPCHFPLLNESEVSSPPEHRSTSVKLSAEQKDRVREFCKLHNTTLANFMSAVWALVLPCFSDASSDTVTFGYLASGRDIPLADVNEILGPMITMLIRNANVRPEITVLQLIESMQQDFIQTWPHQHCSLGEIHHALGLSGTPLFNTIVNLGNAGGFKHVPESVPGDILFMPENVQSHSEYDIAFNILDSDKSFWLTLGYWDRCLSEDHANVLSHTVQAAISSVLENPAQSVSSVKLVDEFHMNMFQTWNADIPEPILDCIHDAFDRQVRLQPEAPAVCSIDPKVLLSYKQLDNMATTLAKDLQNLGVGPESLVPFCMDKSPWTPVAMIAILKAGGACVALDPKQPILRLKAIIEASSATVVVASPQHQGLFAGIVPNIVAVGEDSLYCLDVQVQAPQHAPATAQTNHNNPAFVIFTSGSTGTPKGIVVEHGAFCSSARSHAPILGLKRGTRVLQFASYTYDLSIAETFTTLMVGGCICVPSEYDRLNRLAAAINAMEVDWMFLTPTVAAFLQPEQVPLVRTLVLGGEHATHNNFSEWGGRPGICLINSYGPAECSIWTNANVGVKTTSDISNLGRRMGCSLWVADPRNHHRLFPMYARGELIIGGPTLARGYLHDTVKTEAAFIQPPDWYGKNDEDGQRLYKSGDLVHYTLDGSLSIQGRKDTQVKVHGHRIELDDINSNMASISLIEHATTQLPRTGPLEGRLVAVASLKEDRPAASAQQQILKVITDPNHTQNTASKLRQIRSELEKQLPKHMLPNVWILVEKMPLLSSGKLDKRTVKTWLDDMDDETYKQTKSMSTSDIASTLDLPENETEQALQQVWSEVLKCERATVGATVSFLSLGGDSISAMQAVSRARNAGINIFVQDIFRLKTIRKLAEQAVVAGAVDLPTSTPGRFGLLPAKGGQQIEQLINDCVSNLRLDETNVSIEDIFPCSPMQEGILISQAKSPDRYHVRALFEVLVQSTELVDVSRLERAWIKVAKRHQALRSVFLEGALDDASVLQVVLDSVTVPVLKLECDKLEDFTESVEVNEYAKHGPPYRFSICKLPSGVVYCHLAMTHALDDGSSMRVLLRDVCMAYDDLLPTGEPPLYSNFISYIQRQPKEVGLNYWKSYLNGVVPSNFPALTTSVSSQPTEDGIVERWIEGDQAGALLRLCEEHDITVADVFKTVWAIVLGSFLGAESVCFGYLASGRDAPVADVHNIMGPLINMLIFHANIEKSKSLVELCKEANDSYLHALPHQHCSLKEILHATRGAGQSTSLFNTVVNVQKGVTKFFVDEQDSTAHRTIDLRSRVFHDPTEYELSIDVQNFESSMLFLMNYWTSLLSAEQANGLADLVLAVVNRLLDDPTQTVGQLDLCTSGDLDVMSGWNQSPLVEIDRCLHDVIAEQASLKPDATAIISDEGSLTFRQLNEMANRLAHYLKELGVGPEIIVPTCFEKSIWAIVAMLGVLKAGAACAALEPAHPLERLQTIVKDTHAPFILSSRVQTTLVAQIGLRAVPVTESSLNSLPTVPTAPSADVKPDNKAFIVYTSGSTGTPKGAILEHRNLYASSRGFGTFGMNSESRVAHFSSYAFDVSIGETMLALTHGACVCIISEEDRLGDLTAALNRLQATFTQLTPTVLRTLEPSELPCMKTVVTAGELLTDDIINKWADRVQLFNSYGPCECAINSTGSKLLKVGARGALIGKPLQSRLYIVNPENDQLLVPSGAVGELVVNGPIVGRGYLNNPDRTEAAFMTAPPWASTCGVTGRFYKTGDLARWTSDGSIHYLGRKDVQVKIRGQRIELGEVECQIAEKAGSAFKAVVAAVPGGGILKQRLIVLLSLGDNAPRKSGCMSMIEDPDLRSRAMGEISDLREAVKKSLPRHMVPGVWIPVHNVPKLPSGKTNRRLINQWLEDMDQELHAEVTTSSQQKVIPPSSDMEAMLQRIWGDLLHLDASTISMDQSFFSLAGDSVLAMQLMARCRAEGVMVKVRDIFQHTTIAALAPYCTCSVDIEAKHNMQDDGLSRTSLSAIQESDLDLGLNMSNIEVVYPASPMQRSILSVQKTQKNAWFASFIVEASLSSRSGSSDLEVLAESWQKVVKRHDILRTIFKAEKNTGRYYQAVLKDFDAPVSYITAETSDDPADIFNLFPDMPEGDVPHHHIVLAETTSGSRIFMQLQISHALYDAVGISVLWHDLQVAYSSIRRDDVAFGDCPAVSYQGFISYIDGLSKSTAISYWKNHLTGTKPCFFPSLTMKQSDQLPSIPPPSVNGSFASVSIPIDRTSRIRTFCKQQAVTTANLFQAAWSLVLRHFTACDDVSFGFMLSGRDAPLPEVDSILGPLINLLPCTVKSSNHKTIESLLRDLQSTYAETLTNQNCSLEEIREVIGIKGPLYNTFLNMQRVTRQAPYSQSSVQFNEVNAFMADEYAISVYVSDAGDDIFMEMSYWTSILSDQDAEMVGQALLRALDVLFMAKPTDSPLSLKL</sequence>
<dbReference type="CDD" id="cd05918">
    <property type="entry name" value="A_NRPS_SidN3_like"/>
    <property type="match status" value="5"/>
</dbReference>
<name>A0AAJ0D1D4_9HYPO</name>
<dbReference type="InterPro" id="IPR006162">
    <property type="entry name" value="Ppantetheine_attach_site"/>
</dbReference>
<dbReference type="Gene3D" id="3.30.300.30">
    <property type="match status" value="5"/>
</dbReference>
<dbReference type="EMBL" id="JASWJB010000003">
    <property type="protein sequence ID" value="KAK2616710.1"/>
    <property type="molecule type" value="Genomic_DNA"/>
</dbReference>
<dbReference type="PROSITE" id="PS00012">
    <property type="entry name" value="PHOSPHOPANTETHEINE"/>
    <property type="match status" value="4"/>
</dbReference>
<evidence type="ECO:0000256" key="1">
    <source>
        <dbReference type="ARBA" id="ARBA00005107"/>
    </source>
</evidence>
<dbReference type="InterPro" id="IPR020845">
    <property type="entry name" value="AMP-binding_CS"/>
</dbReference>
<dbReference type="NCBIfam" id="TIGR01733">
    <property type="entry name" value="AA-adenyl-dom"/>
    <property type="match status" value="4"/>
</dbReference>
<dbReference type="Proteomes" id="UP001251528">
    <property type="component" value="Unassembled WGS sequence"/>
</dbReference>
<dbReference type="PROSITE" id="PS00455">
    <property type="entry name" value="AMP_BINDING"/>
    <property type="match status" value="5"/>
</dbReference>
<dbReference type="Gene3D" id="3.30.559.30">
    <property type="entry name" value="Nonribosomal peptide synthetase, condensation domain"/>
    <property type="match status" value="8"/>
</dbReference>
<evidence type="ECO:0000313" key="8">
    <source>
        <dbReference type="Proteomes" id="UP001251528"/>
    </source>
</evidence>
<keyword evidence="2" id="KW-0596">Phosphopantetheine</keyword>
<dbReference type="SUPFAM" id="SSF47336">
    <property type="entry name" value="ACP-like"/>
    <property type="match status" value="5"/>
</dbReference>
<dbReference type="GO" id="GO:0016874">
    <property type="term" value="F:ligase activity"/>
    <property type="evidence" value="ECO:0007669"/>
    <property type="project" value="UniProtKB-KW"/>
</dbReference>
<dbReference type="NCBIfam" id="NF003417">
    <property type="entry name" value="PRK04813.1"/>
    <property type="match status" value="5"/>
</dbReference>
<evidence type="ECO:0000313" key="7">
    <source>
        <dbReference type="EMBL" id="KAK2616710.1"/>
    </source>
</evidence>
<evidence type="ECO:0000256" key="3">
    <source>
        <dbReference type="ARBA" id="ARBA00022553"/>
    </source>
</evidence>
<dbReference type="FunFam" id="1.10.1200.10:FF:000005">
    <property type="entry name" value="Nonribosomal peptide synthetase 1"/>
    <property type="match status" value="2"/>
</dbReference>
<dbReference type="PROSITE" id="PS50075">
    <property type="entry name" value="CARRIER"/>
    <property type="match status" value="5"/>
</dbReference>
<feature type="domain" description="Carrier" evidence="6">
    <location>
        <begin position="5081"/>
        <end position="5157"/>
    </location>
</feature>
<dbReference type="Pfam" id="PF00668">
    <property type="entry name" value="Condensation"/>
    <property type="match status" value="7"/>
</dbReference>
<dbReference type="GO" id="GO:0043041">
    <property type="term" value="P:amino acid activation for nonribosomal peptide biosynthetic process"/>
    <property type="evidence" value="ECO:0007669"/>
    <property type="project" value="TreeGrafter"/>
</dbReference>
<dbReference type="PANTHER" id="PTHR45527:SF15">
    <property type="entry name" value="NONRIBOSOMAL PEPTIDE SYNTHETASE EASA-RELATED"/>
    <property type="match status" value="1"/>
</dbReference>
<feature type="domain" description="Carrier" evidence="6">
    <location>
        <begin position="3536"/>
        <end position="3612"/>
    </location>
</feature>
<dbReference type="SMART" id="SM00823">
    <property type="entry name" value="PKS_PP"/>
    <property type="match status" value="5"/>
</dbReference>
<dbReference type="SUPFAM" id="SSF52777">
    <property type="entry name" value="CoA-dependent acyltransferases"/>
    <property type="match status" value="15"/>
</dbReference>
<dbReference type="Gene3D" id="3.40.50.12780">
    <property type="entry name" value="N-terminal domain of ligase-like"/>
    <property type="match status" value="5"/>
</dbReference>
<keyword evidence="4" id="KW-0436">Ligase</keyword>
<dbReference type="Pfam" id="PF00501">
    <property type="entry name" value="AMP-binding"/>
    <property type="match status" value="5"/>
</dbReference>
<feature type="domain" description="Carrier" evidence="6">
    <location>
        <begin position="2425"/>
        <end position="2501"/>
    </location>
</feature>
<dbReference type="Pfam" id="PF00550">
    <property type="entry name" value="PP-binding"/>
    <property type="match status" value="5"/>
</dbReference>
<dbReference type="GO" id="GO:0044550">
    <property type="term" value="P:secondary metabolite biosynthetic process"/>
    <property type="evidence" value="ECO:0007669"/>
    <property type="project" value="TreeGrafter"/>
</dbReference>
<dbReference type="InterPro" id="IPR045851">
    <property type="entry name" value="AMP-bd_C_sf"/>
</dbReference>
<dbReference type="InterPro" id="IPR036736">
    <property type="entry name" value="ACP-like_sf"/>
</dbReference>
<dbReference type="FunFam" id="3.30.300.30:FF:000015">
    <property type="entry name" value="Nonribosomal peptide synthase SidD"/>
    <property type="match status" value="5"/>
</dbReference>
<evidence type="ECO:0000256" key="4">
    <source>
        <dbReference type="ARBA" id="ARBA00022598"/>
    </source>
</evidence>
<dbReference type="InterPro" id="IPR001242">
    <property type="entry name" value="Condensation_dom"/>
</dbReference>
<dbReference type="InterPro" id="IPR020806">
    <property type="entry name" value="PKS_PP-bd"/>
</dbReference>
<feature type="domain" description="Carrier" evidence="6">
    <location>
        <begin position="1080"/>
        <end position="1156"/>
    </location>
</feature>
<accession>A0AAJ0D1D4</accession>
<dbReference type="Gene3D" id="3.30.559.10">
    <property type="entry name" value="Chloramphenicol acetyltransferase-like domain"/>
    <property type="match status" value="7"/>
</dbReference>
<dbReference type="CDD" id="cd19542">
    <property type="entry name" value="CT_NRPS-like"/>
    <property type="match status" value="6"/>
</dbReference>
<evidence type="ECO:0000256" key="5">
    <source>
        <dbReference type="ARBA" id="ARBA00029454"/>
    </source>
</evidence>
<dbReference type="PANTHER" id="PTHR45527">
    <property type="entry name" value="NONRIBOSOMAL PEPTIDE SYNTHETASE"/>
    <property type="match status" value="1"/>
</dbReference>
<dbReference type="Gene3D" id="1.10.1200.10">
    <property type="entry name" value="ACP-like"/>
    <property type="match status" value="5"/>
</dbReference>
<dbReference type="FunFam" id="3.30.559.30:FF:000005">
    <property type="entry name" value="Nonribosomal peptide synthase Pes1"/>
    <property type="match status" value="1"/>
</dbReference>
<dbReference type="InterPro" id="IPR010071">
    <property type="entry name" value="AA_adenyl_dom"/>
</dbReference>
<dbReference type="InterPro" id="IPR023213">
    <property type="entry name" value="CAT-like_dom_sf"/>
</dbReference>
<evidence type="ECO:0000256" key="2">
    <source>
        <dbReference type="ARBA" id="ARBA00022450"/>
    </source>
</evidence>
<proteinExistence type="inferred from homology"/>
<dbReference type="GO" id="GO:0005737">
    <property type="term" value="C:cytoplasm"/>
    <property type="evidence" value="ECO:0007669"/>
    <property type="project" value="TreeGrafter"/>
</dbReference>
<keyword evidence="3" id="KW-0597">Phosphoprotein</keyword>